<keyword evidence="9" id="KW-0472">Membrane</keyword>
<feature type="domain" description="SRCR" evidence="11">
    <location>
        <begin position="199"/>
        <end position="230"/>
    </location>
</feature>
<dbReference type="Gene3D" id="2.40.10.10">
    <property type="entry name" value="Trypsin-like serine proteases"/>
    <property type="match status" value="2"/>
</dbReference>
<dbReference type="Proteomes" id="UP000694389">
    <property type="component" value="Unassembled WGS sequence"/>
</dbReference>
<dbReference type="GeneTree" id="ENSGT00940000155207"/>
<dbReference type="PROSITE" id="PS00135">
    <property type="entry name" value="TRYPSIN_SER"/>
    <property type="match status" value="1"/>
</dbReference>
<proteinExistence type="predicted"/>
<evidence type="ECO:0000256" key="7">
    <source>
        <dbReference type="PROSITE-ProRule" id="PRU00196"/>
    </source>
</evidence>
<keyword evidence="3 8" id="KW-0720">Serine protease</keyword>
<dbReference type="InterPro" id="IPR002172">
    <property type="entry name" value="LDrepeatLR_classA_rpt"/>
</dbReference>
<dbReference type="SMART" id="SM00020">
    <property type="entry name" value="Tryp_SPc"/>
    <property type="match status" value="1"/>
</dbReference>
<dbReference type="SMART" id="SM00192">
    <property type="entry name" value="LDLa"/>
    <property type="match status" value="1"/>
</dbReference>
<evidence type="ECO:0000313" key="13">
    <source>
        <dbReference type="Proteomes" id="UP000694389"/>
    </source>
</evidence>
<dbReference type="Pfam" id="PF15494">
    <property type="entry name" value="SRCR_2"/>
    <property type="match status" value="1"/>
</dbReference>
<evidence type="ECO:0000256" key="2">
    <source>
        <dbReference type="ARBA" id="ARBA00022801"/>
    </source>
</evidence>
<keyword evidence="5" id="KW-0325">Glycoprotein</keyword>
<keyword evidence="2 8" id="KW-0378">Hydrolase</keyword>
<dbReference type="Pfam" id="PF00089">
    <property type="entry name" value="Trypsin"/>
    <property type="match status" value="1"/>
</dbReference>
<dbReference type="Gene3D" id="4.10.400.10">
    <property type="entry name" value="Low-density Lipoprotein Receptor"/>
    <property type="match status" value="1"/>
</dbReference>
<dbReference type="CDD" id="cd00190">
    <property type="entry name" value="Tryp_SPc"/>
    <property type="match status" value="1"/>
</dbReference>
<evidence type="ECO:0000259" key="11">
    <source>
        <dbReference type="PROSITE" id="PS50287"/>
    </source>
</evidence>
<dbReference type="RefSeq" id="XP_051257255.1">
    <property type="nucleotide sequence ID" value="XM_051401295.1"/>
</dbReference>
<dbReference type="InterPro" id="IPR036772">
    <property type="entry name" value="SRCR-like_dom_sf"/>
</dbReference>
<dbReference type="SUPFAM" id="SSF57424">
    <property type="entry name" value="LDL receptor-like module"/>
    <property type="match status" value="1"/>
</dbReference>
<dbReference type="PROSITE" id="PS50240">
    <property type="entry name" value="TRYPSIN_DOM"/>
    <property type="match status" value="1"/>
</dbReference>
<keyword evidence="9" id="KW-1133">Transmembrane helix</keyword>
<keyword evidence="13" id="KW-1185">Reference proteome</keyword>
<comment type="caution">
    <text evidence="7">Lacks conserved residue(s) required for the propagation of feature annotation.</text>
</comment>
<evidence type="ECO:0000256" key="5">
    <source>
        <dbReference type="ARBA" id="ARBA00023180"/>
    </source>
</evidence>
<feature type="disulfide bond" evidence="6">
    <location>
        <begin position="174"/>
        <end position="189"/>
    </location>
</feature>
<dbReference type="Ensembl" id="ENSDLAT00005019463.2">
    <property type="protein sequence ID" value="ENSDLAP00005018034.1"/>
    <property type="gene ID" value="ENSDLAG00005008648.2"/>
</dbReference>
<dbReference type="SUPFAM" id="SSF56487">
    <property type="entry name" value="SRCR-like"/>
    <property type="match status" value="1"/>
</dbReference>
<dbReference type="CTD" id="7113"/>
<evidence type="ECO:0000256" key="6">
    <source>
        <dbReference type="PROSITE-ProRule" id="PRU00124"/>
    </source>
</evidence>
<evidence type="ECO:0000256" key="3">
    <source>
        <dbReference type="ARBA" id="ARBA00022825"/>
    </source>
</evidence>
<feature type="transmembrane region" description="Helical" evidence="9">
    <location>
        <begin position="129"/>
        <end position="152"/>
    </location>
</feature>
<dbReference type="InterPro" id="IPR018114">
    <property type="entry name" value="TRYPSIN_HIS"/>
</dbReference>
<dbReference type="CDD" id="cd00112">
    <property type="entry name" value="LDLa"/>
    <property type="match status" value="1"/>
</dbReference>
<name>A0A8C4GMC0_DICLA</name>
<evidence type="ECO:0000256" key="1">
    <source>
        <dbReference type="ARBA" id="ARBA00022670"/>
    </source>
</evidence>
<dbReference type="InterPro" id="IPR001190">
    <property type="entry name" value="SRCR"/>
</dbReference>
<dbReference type="PRINTS" id="PR00722">
    <property type="entry name" value="CHYMOTRYPSIN"/>
</dbReference>
<dbReference type="Gene3D" id="3.10.250.10">
    <property type="entry name" value="SRCR-like domain"/>
    <property type="match status" value="1"/>
</dbReference>
<dbReference type="PANTHER" id="PTHR24252">
    <property type="entry name" value="ACROSIN-RELATED"/>
    <property type="match status" value="1"/>
</dbReference>
<feature type="disulfide bond" evidence="6">
    <location>
        <begin position="162"/>
        <end position="180"/>
    </location>
</feature>
<sequence length="532" mass="59143">MLITWHEHETETGSAVTDRIRVLEEVVGISRKESRRNSSKFASPGSVTSFSMNTNQTNYPIYDNMGFQQEEGRSPPFAPQQGIYPTLPQETPSYVAVAPQTINTHHTATPGMPHNTGQRKGIKTCHWKYILCASLCVLLVLAVAGLLLWYFLYYQCLLGTLCRSGKCLSPSQWCDGVRDCSHGEDESQCFRLHGTNFMLESYSSESQMWTPVCAENWDNNYARAVCEHMGYKRQDYVSYTQTSAGSQAWKGYMKLKTGSDHESYIHSQLTYSQSCSARAVKLHCIDCGESSAAPSTRIVGGTEAVNGAWPWQVSLQIYNQHICGGSIISPYWILSAAHCFHTYSDPGMWMVYSGDVSLARLSFNTGKAVHKIISHGKFDIRTNDNDIALLKLDTPLTFTRTVKPVCLPNIAMDLPVGQQAWITGWGTLRSSGPSPDRLNQAQVTIYSREICNKPDVLDGQITETMICAGNLQGGVDTCQGDSGGPLVVKEGNVWWLAGDTSWGIGCAWRNKPGVYGNVTYFLNWVYEQMQNE</sequence>
<keyword evidence="4 6" id="KW-1015">Disulfide bond</keyword>
<dbReference type="PROSITE" id="PS00134">
    <property type="entry name" value="TRYPSIN_HIS"/>
    <property type="match status" value="1"/>
</dbReference>
<evidence type="ECO:0000256" key="4">
    <source>
        <dbReference type="ARBA" id="ARBA00023157"/>
    </source>
</evidence>
<evidence type="ECO:0000313" key="12">
    <source>
        <dbReference type="Ensembl" id="ENSDLAP00005018034.1"/>
    </source>
</evidence>
<gene>
    <name evidence="12" type="primary">tmprss2</name>
</gene>
<dbReference type="InterPro" id="IPR023415">
    <property type="entry name" value="LDLR_class-A_CS"/>
</dbReference>
<dbReference type="PROSITE" id="PS01209">
    <property type="entry name" value="LDLRA_1"/>
    <property type="match status" value="1"/>
</dbReference>
<dbReference type="InterPro" id="IPR033116">
    <property type="entry name" value="TRYPSIN_SER"/>
</dbReference>
<dbReference type="InterPro" id="IPR009003">
    <property type="entry name" value="Peptidase_S1_PA"/>
</dbReference>
<accession>A0A8C4GMC0</accession>
<organism evidence="12 13">
    <name type="scientific">Dicentrarchus labrax</name>
    <name type="common">European seabass</name>
    <name type="synonym">Morone labrax</name>
    <dbReference type="NCBI Taxonomy" id="13489"/>
    <lineage>
        <taxon>Eukaryota</taxon>
        <taxon>Metazoa</taxon>
        <taxon>Chordata</taxon>
        <taxon>Craniata</taxon>
        <taxon>Vertebrata</taxon>
        <taxon>Euteleostomi</taxon>
        <taxon>Actinopterygii</taxon>
        <taxon>Neopterygii</taxon>
        <taxon>Teleostei</taxon>
        <taxon>Neoteleostei</taxon>
        <taxon>Acanthomorphata</taxon>
        <taxon>Eupercaria</taxon>
        <taxon>Moronidae</taxon>
        <taxon>Dicentrarchus</taxon>
    </lineage>
</organism>
<dbReference type="PROSITE" id="PS50068">
    <property type="entry name" value="LDLRA_2"/>
    <property type="match status" value="1"/>
</dbReference>
<dbReference type="GO" id="GO:0006508">
    <property type="term" value="P:proteolysis"/>
    <property type="evidence" value="ECO:0007669"/>
    <property type="project" value="UniProtKB-KW"/>
</dbReference>
<dbReference type="OrthoDB" id="546450at2759"/>
<dbReference type="InterPro" id="IPR001254">
    <property type="entry name" value="Trypsin_dom"/>
</dbReference>
<dbReference type="GO" id="GO:0004252">
    <property type="term" value="F:serine-type endopeptidase activity"/>
    <property type="evidence" value="ECO:0007669"/>
    <property type="project" value="InterPro"/>
</dbReference>
<dbReference type="PROSITE" id="PS50287">
    <property type="entry name" value="SRCR_2"/>
    <property type="match status" value="1"/>
</dbReference>
<keyword evidence="9" id="KW-0812">Transmembrane</keyword>
<evidence type="ECO:0000256" key="9">
    <source>
        <dbReference type="SAM" id="Phobius"/>
    </source>
</evidence>
<reference evidence="12" key="1">
    <citation type="submission" date="2025-08" db="UniProtKB">
        <authorList>
            <consortium name="Ensembl"/>
        </authorList>
    </citation>
    <scope>IDENTIFICATION</scope>
</reference>
<evidence type="ECO:0000256" key="8">
    <source>
        <dbReference type="RuleBase" id="RU363034"/>
    </source>
</evidence>
<dbReference type="InterPro" id="IPR001314">
    <property type="entry name" value="Peptidase_S1A"/>
</dbReference>
<dbReference type="OMA" id="FFIDWIY"/>
<protein>
    <submittedName>
        <fullName evidence="12">Transmembrane serine protease 2</fullName>
    </submittedName>
</protein>
<dbReference type="InterPro" id="IPR043504">
    <property type="entry name" value="Peptidase_S1_PA_chymotrypsin"/>
</dbReference>
<feature type="domain" description="Peptidase S1" evidence="10">
    <location>
        <begin position="298"/>
        <end position="530"/>
    </location>
</feature>
<dbReference type="FunFam" id="2.40.10.10:FF:000003">
    <property type="entry name" value="Transmembrane serine protease 3"/>
    <property type="match status" value="1"/>
</dbReference>
<reference evidence="12" key="2">
    <citation type="submission" date="2025-09" db="UniProtKB">
        <authorList>
            <consortium name="Ensembl"/>
        </authorList>
    </citation>
    <scope>IDENTIFICATION</scope>
</reference>
<dbReference type="SUPFAM" id="SSF50494">
    <property type="entry name" value="Trypsin-like serine proteases"/>
    <property type="match status" value="1"/>
</dbReference>
<dbReference type="AlphaFoldDB" id="A0A8C4GMC0"/>
<keyword evidence="1 8" id="KW-0645">Protease</keyword>
<dbReference type="GeneID" id="127364109"/>
<evidence type="ECO:0000259" key="10">
    <source>
        <dbReference type="PROSITE" id="PS50240"/>
    </source>
</evidence>
<dbReference type="GO" id="GO:0016020">
    <property type="term" value="C:membrane"/>
    <property type="evidence" value="ECO:0007669"/>
    <property type="project" value="InterPro"/>
</dbReference>
<dbReference type="PANTHER" id="PTHR24252:SF30">
    <property type="entry name" value="TRANSMEMBRANE SERINE PROTEASE 2"/>
    <property type="match status" value="1"/>
</dbReference>
<dbReference type="InterPro" id="IPR036055">
    <property type="entry name" value="LDL_receptor-like_sf"/>
</dbReference>